<keyword evidence="3" id="KW-1185">Reference proteome</keyword>
<sequence length="125" mass="13891">MVKEKATPAFSIPAIRVRSNQDEDDSGNVSSTADNSKTMQRSTSAFDPHHEAATSSTLGRSKSVIVLRRCEDLNIRTGGFQKIEETAHRLDFRRARQPQQSPARDQRAAPILSCQKRPVSARKLS</sequence>
<feature type="region of interest" description="Disordered" evidence="1">
    <location>
        <begin position="91"/>
        <end position="125"/>
    </location>
</feature>
<comment type="caution">
    <text evidence="2">The sequence shown here is derived from an EMBL/GenBank/DDBJ whole genome shotgun (WGS) entry which is preliminary data.</text>
</comment>
<feature type="region of interest" description="Disordered" evidence="1">
    <location>
        <begin position="1"/>
        <end position="59"/>
    </location>
</feature>
<reference evidence="2 3" key="1">
    <citation type="submission" date="2024-09" db="EMBL/GenBank/DDBJ databases">
        <title>Genome sequencing and assembly of Phytophthora oleae, isolate VK10A, causative agent of rot of olive drupes.</title>
        <authorList>
            <person name="Conti Taguali S."/>
            <person name="Riolo M."/>
            <person name="La Spada F."/>
            <person name="Cacciola S.O."/>
            <person name="Dionisio G."/>
        </authorList>
    </citation>
    <scope>NUCLEOTIDE SEQUENCE [LARGE SCALE GENOMIC DNA]</scope>
    <source>
        <strain evidence="2 3">VK10A</strain>
    </source>
</reference>
<evidence type="ECO:0000313" key="2">
    <source>
        <dbReference type="EMBL" id="KAL3666781.1"/>
    </source>
</evidence>
<dbReference type="Proteomes" id="UP001632037">
    <property type="component" value="Unassembled WGS sequence"/>
</dbReference>
<proteinExistence type="predicted"/>
<gene>
    <name evidence="2" type="ORF">V7S43_008401</name>
</gene>
<dbReference type="EMBL" id="JBIMZQ010000016">
    <property type="protein sequence ID" value="KAL3666781.1"/>
    <property type="molecule type" value="Genomic_DNA"/>
</dbReference>
<accession>A0ABD3FKE4</accession>
<evidence type="ECO:0000256" key="1">
    <source>
        <dbReference type="SAM" id="MobiDB-lite"/>
    </source>
</evidence>
<protein>
    <submittedName>
        <fullName evidence="2">Uncharacterized protein</fullName>
    </submittedName>
</protein>
<name>A0ABD3FKE4_9STRA</name>
<dbReference type="AlphaFoldDB" id="A0ABD3FKE4"/>
<organism evidence="2 3">
    <name type="scientific">Phytophthora oleae</name>
    <dbReference type="NCBI Taxonomy" id="2107226"/>
    <lineage>
        <taxon>Eukaryota</taxon>
        <taxon>Sar</taxon>
        <taxon>Stramenopiles</taxon>
        <taxon>Oomycota</taxon>
        <taxon>Peronosporomycetes</taxon>
        <taxon>Peronosporales</taxon>
        <taxon>Peronosporaceae</taxon>
        <taxon>Phytophthora</taxon>
    </lineage>
</organism>
<feature type="compositionally biased region" description="Polar residues" evidence="1">
    <location>
        <begin position="27"/>
        <end position="45"/>
    </location>
</feature>
<evidence type="ECO:0000313" key="3">
    <source>
        <dbReference type="Proteomes" id="UP001632037"/>
    </source>
</evidence>